<evidence type="ECO:0000313" key="1">
    <source>
        <dbReference type="EMBL" id="CAG8701230.1"/>
    </source>
</evidence>
<feature type="non-terminal residue" evidence="1">
    <location>
        <position position="158"/>
    </location>
</feature>
<organism evidence="1 2">
    <name type="scientific">Cetraspora pellucida</name>
    <dbReference type="NCBI Taxonomy" id="1433469"/>
    <lineage>
        <taxon>Eukaryota</taxon>
        <taxon>Fungi</taxon>
        <taxon>Fungi incertae sedis</taxon>
        <taxon>Mucoromycota</taxon>
        <taxon>Glomeromycotina</taxon>
        <taxon>Glomeromycetes</taxon>
        <taxon>Diversisporales</taxon>
        <taxon>Gigasporaceae</taxon>
        <taxon>Cetraspora</taxon>
    </lineage>
</organism>
<dbReference type="Proteomes" id="UP000789366">
    <property type="component" value="Unassembled WGS sequence"/>
</dbReference>
<protein>
    <submittedName>
        <fullName evidence="1">10925_t:CDS:1</fullName>
    </submittedName>
</protein>
<sequence>YRVSEDMLSLGVKSIRIESASWPPLYDGERSSVQYSGVRSLIDNDDDAFTHFLFIDRGRNDGGVDIICEAVFNVNLHLIQKIILIESNIGPSVVRELRGAVCQRDLGTIGILVSPRLNFTEFAVNEAKISTYPVILTDKSHFPEIILNLAIDSLQDRP</sequence>
<name>A0ACA9PAR5_9GLOM</name>
<reference evidence="1" key="1">
    <citation type="submission" date="2021-06" db="EMBL/GenBank/DDBJ databases">
        <authorList>
            <person name="Kallberg Y."/>
            <person name="Tangrot J."/>
            <person name="Rosling A."/>
        </authorList>
    </citation>
    <scope>NUCLEOTIDE SEQUENCE</scope>
    <source>
        <strain evidence="1">28 12/20/2015</strain>
    </source>
</reference>
<keyword evidence="2" id="KW-1185">Reference proteome</keyword>
<comment type="caution">
    <text evidence="1">The sequence shown here is derived from an EMBL/GenBank/DDBJ whole genome shotgun (WGS) entry which is preliminary data.</text>
</comment>
<accession>A0ACA9PAR5</accession>
<proteinExistence type="predicted"/>
<evidence type="ECO:0000313" key="2">
    <source>
        <dbReference type="Proteomes" id="UP000789366"/>
    </source>
</evidence>
<gene>
    <name evidence="1" type="ORF">SPELUC_LOCUS11285</name>
</gene>
<feature type="non-terminal residue" evidence="1">
    <location>
        <position position="1"/>
    </location>
</feature>
<dbReference type="EMBL" id="CAJVPW010023424">
    <property type="protein sequence ID" value="CAG8701230.1"/>
    <property type="molecule type" value="Genomic_DNA"/>
</dbReference>